<dbReference type="InterPro" id="IPR045863">
    <property type="entry name" value="CorA_TM1_TM2"/>
</dbReference>
<keyword evidence="6 8" id="KW-1133">Transmembrane helix</keyword>
<comment type="similarity">
    <text evidence="2">Belongs to the CorA metal ion transporter (MIT) (TC 1.A.35) family.</text>
</comment>
<evidence type="ECO:0000313" key="9">
    <source>
        <dbReference type="EMBL" id="BDE95337.1"/>
    </source>
</evidence>
<keyword evidence="3" id="KW-0813">Transport</keyword>
<feature type="transmembrane region" description="Helical" evidence="8">
    <location>
        <begin position="246"/>
        <end position="269"/>
    </location>
</feature>
<gene>
    <name evidence="9" type="ORF">CE91St30_06700</name>
</gene>
<evidence type="ECO:0000256" key="8">
    <source>
        <dbReference type="SAM" id="Phobius"/>
    </source>
</evidence>
<sequence>MPALYRLTDRLEALDPEQGTDPAQPVIEVLRTDELDSIGIEDIDALESLRSLASSQSSYVDAFPDCMIGSLSIPNKNDLLDEPSCFGFYLDQMRLIFVDDGNICESILNSIAKARPACNLTVARVLYEFLKFTVKDDTLFLADVEDKLGDTEENILDRKRHVTNHHMLQIRRKILKLDNYYQQLSDMSSIMSEDEHHMLAKEERRLFHLFSQQADRLMQRAQSLKDYSLQLRELYQMQIDTQQNEIMRWFTVITTIFVPLTLITSWYGMNFQNMPELASPYAYPIIIVVCVALIVVELGFFKKKKWL</sequence>
<dbReference type="PANTHER" id="PTHR46494">
    <property type="entry name" value="CORA FAMILY METAL ION TRANSPORTER (EUROFUNG)"/>
    <property type="match status" value="1"/>
</dbReference>
<dbReference type="EMBL" id="AP025564">
    <property type="protein sequence ID" value="BDE95337.1"/>
    <property type="molecule type" value="Genomic_DNA"/>
</dbReference>
<evidence type="ECO:0000256" key="5">
    <source>
        <dbReference type="ARBA" id="ARBA00022692"/>
    </source>
</evidence>
<dbReference type="SUPFAM" id="SSF143865">
    <property type="entry name" value="CorA soluble domain-like"/>
    <property type="match status" value="1"/>
</dbReference>
<evidence type="ECO:0000256" key="4">
    <source>
        <dbReference type="ARBA" id="ARBA00022475"/>
    </source>
</evidence>
<organism evidence="9 10">
    <name type="scientific">Raoultibacter timonensis</name>
    <dbReference type="NCBI Taxonomy" id="1907662"/>
    <lineage>
        <taxon>Bacteria</taxon>
        <taxon>Bacillati</taxon>
        <taxon>Actinomycetota</taxon>
        <taxon>Coriobacteriia</taxon>
        <taxon>Eggerthellales</taxon>
        <taxon>Eggerthellaceae</taxon>
        <taxon>Raoultibacter</taxon>
    </lineage>
</organism>
<keyword evidence="10" id="KW-1185">Reference proteome</keyword>
<dbReference type="SUPFAM" id="SSF144083">
    <property type="entry name" value="Magnesium transport protein CorA, transmembrane region"/>
    <property type="match status" value="1"/>
</dbReference>
<reference evidence="9 10" key="1">
    <citation type="submission" date="2022-01" db="EMBL/GenBank/DDBJ databases">
        <title>Novel bile acid biosynthetic pathways are enriched in the microbiome of centenarians.</title>
        <authorList>
            <person name="Sato Y."/>
            <person name="Atarashi K."/>
            <person name="Plichta R.D."/>
            <person name="Arai Y."/>
            <person name="Sasajima S."/>
            <person name="Kearney M.S."/>
            <person name="Suda W."/>
            <person name="Takeshita K."/>
            <person name="Sasaki T."/>
            <person name="Okamoto S."/>
            <person name="Skelly N.A."/>
            <person name="Okamura Y."/>
            <person name="Vlamakis H."/>
            <person name="Li Y."/>
            <person name="Tanoue T."/>
            <person name="Takei H."/>
            <person name="Nittono H."/>
            <person name="Narushima S."/>
            <person name="Irie J."/>
            <person name="Itoh H."/>
            <person name="Moriya K."/>
            <person name="Sugiura Y."/>
            <person name="Suematsu M."/>
            <person name="Moritoki N."/>
            <person name="Shibata S."/>
            <person name="Littman R.D."/>
            <person name="Fischbach A.M."/>
            <person name="Uwamino Y."/>
            <person name="Inoue T."/>
            <person name="Honda A."/>
            <person name="Hattori M."/>
            <person name="Murai T."/>
            <person name="Xavier J.R."/>
            <person name="Hirose N."/>
            <person name="Honda K."/>
        </authorList>
    </citation>
    <scope>NUCLEOTIDE SEQUENCE [LARGE SCALE GENOMIC DNA]</scope>
    <source>
        <strain evidence="9 10">CE91-St30</strain>
    </source>
</reference>
<keyword evidence="4" id="KW-1003">Cell membrane</keyword>
<dbReference type="Proteomes" id="UP001320544">
    <property type="component" value="Chromosome"/>
</dbReference>
<dbReference type="Gene3D" id="1.20.58.340">
    <property type="entry name" value="Magnesium transport protein CorA, transmembrane region"/>
    <property type="match status" value="2"/>
</dbReference>
<name>A0ABN6MEY2_9ACTN</name>
<evidence type="ECO:0000256" key="2">
    <source>
        <dbReference type="ARBA" id="ARBA00009765"/>
    </source>
</evidence>
<feature type="transmembrane region" description="Helical" evidence="8">
    <location>
        <begin position="281"/>
        <end position="301"/>
    </location>
</feature>
<evidence type="ECO:0000256" key="6">
    <source>
        <dbReference type="ARBA" id="ARBA00022989"/>
    </source>
</evidence>
<dbReference type="InterPro" id="IPR045861">
    <property type="entry name" value="CorA_cytoplasmic_dom"/>
</dbReference>
<dbReference type="InterPro" id="IPR002523">
    <property type="entry name" value="MgTranspt_CorA/ZnTranspt_ZntB"/>
</dbReference>
<accession>A0ABN6MEY2</accession>
<dbReference type="Pfam" id="PF01544">
    <property type="entry name" value="CorA"/>
    <property type="match status" value="1"/>
</dbReference>
<dbReference type="RefSeq" id="WP_244411746.1">
    <property type="nucleotide sequence ID" value="NZ_AP025564.1"/>
</dbReference>
<evidence type="ECO:0000313" key="10">
    <source>
        <dbReference type="Proteomes" id="UP001320544"/>
    </source>
</evidence>
<protein>
    <submittedName>
        <fullName evidence="9">Magnesium transporter</fullName>
    </submittedName>
</protein>
<keyword evidence="5 8" id="KW-0812">Transmembrane</keyword>
<comment type="subcellular location">
    <subcellularLocation>
        <location evidence="1">Cell membrane</location>
        <topology evidence="1">Multi-pass membrane protein</topology>
    </subcellularLocation>
</comment>
<dbReference type="CDD" id="cd12826">
    <property type="entry name" value="EcCorA_ZntB-like_u1"/>
    <property type="match status" value="1"/>
</dbReference>
<evidence type="ECO:0000256" key="3">
    <source>
        <dbReference type="ARBA" id="ARBA00022448"/>
    </source>
</evidence>
<dbReference type="PANTHER" id="PTHR46494:SF1">
    <property type="entry name" value="CORA FAMILY METAL ION TRANSPORTER (EUROFUNG)"/>
    <property type="match status" value="1"/>
</dbReference>
<proteinExistence type="inferred from homology"/>
<evidence type="ECO:0000256" key="7">
    <source>
        <dbReference type="ARBA" id="ARBA00023136"/>
    </source>
</evidence>
<evidence type="ECO:0000256" key="1">
    <source>
        <dbReference type="ARBA" id="ARBA00004651"/>
    </source>
</evidence>
<keyword evidence="7 8" id="KW-0472">Membrane</keyword>